<comment type="similarity">
    <text evidence="1">Belongs to the NifX/NifY family.</text>
</comment>
<dbReference type="SUPFAM" id="SSF53146">
    <property type="entry name" value="Nitrogenase accessory factor-like"/>
    <property type="match status" value="1"/>
</dbReference>
<keyword evidence="2" id="KW-0535">Nitrogen fixation</keyword>
<reference evidence="4 5" key="2">
    <citation type="journal article" date="2012" name="Int. J. Syst. Evol. Microbiol.">
        <title>Magnetococcus marinus gen. nov., sp. nov., a marine, magnetotactic bacterium that represents a novel lineage (Magnetococcaceae fam. nov.; Magnetococcales ord. nov.) at the base of the Alphaproteobacteria.</title>
        <authorList>
            <person name="Bazylinski D.A."/>
            <person name="Williams T.J."/>
            <person name="Lefevre C.T."/>
            <person name="Berg R.J."/>
            <person name="Zhang C.L."/>
            <person name="Bowser S.S."/>
            <person name="Dean A.J."/>
            <person name="Beveridge T.J."/>
        </authorList>
    </citation>
    <scope>NUCLEOTIDE SEQUENCE [LARGE SCALE GENOMIC DNA]</scope>
    <source>
        <strain evidence="5">ATCC BAA-1437 / JCM 17883 / MC-1</strain>
    </source>
</reference>
<accession>A0L6W1</accession>
<dbReference type="InterPro" id="IPR034169">
    <property type="entry name" value="NifX-like"/>
</dbReference>
<dbReference type="PANTHER" id="PTHR33937:SF1">
    <property type="entry name" value="IRON-MOLIBDENUM COFACTOR PROCESSING PROTEIN"/>
    <property type="match status" value="1"/>
</dbReference>
<name>A0L6W1_MAGMM</name>
<evidence type="ECO:0000256" key="2">
    <source>
        <dbReference type="ARBA" id="ARBA00023231"/>
    </source>
</evidence>
<dbReference type="InterPro" id="IPR051840">
    <property type="entry name" value="NifX/NifY_domain"/>
</dbReference>
<feature type="domain" description="Dinitrogenase iron-molybdenum cofactor biosynthesis" evidence="3">
    <location>
        <begin position="19"/>
        <end position="110"/>
    </location>
</feature>
<protein>
    <submittedName>
        <fullName evidence="4">Dinitrogenase iron-molybdenum cofactor biosynthesis</fullName>
    </submittedName>
</protein>
<dbReference type="eggNOG" id="COG1433">
    <property type="taxonomic scope" value="Bacteria"/>
</dbReference>
<evidence type="ECO:0000313" key="5">
    <source>
        <dbReference type="Proteomes" id="UP000002586"/>
    </source>
</evidence>
<dbReference type="Pfam" id="PF02579">
    <property type="entry name" value="Nitro_FeMo-Co"/>
    <property type="match status" value="1"/>
</dbReference>
<dbReference type="PANTHER" id="PTHR33937">
    <property type="entry name" value="IRON-MOLYBDENUM PROTEIN-RELATED-RELATED"/>
    <property type="match status" value="1"/>
</dbReference>
<evidence type="ECO:0000259" key="3">
    <source>
        <dbReference type="Pfam" id="PF02579"/>
    </source>
</evidence>
<dbReference type="STRING" id="156889.Mmc1_1193"/>
<dbReference type="Gene3D" id="3.30.420.130">
    <property type="entry name" value="Dinitrogenase iron-molybdenum cofactor biosynthesis domain"/>
    <property type="match status" value="1"/>
</dbReference>
<sequence length="146" mass="16290">MDQQNHEGLSVAFATADLNRVDQHFGTALKLALYRITPETAKLMEVVAFASEEMDGNEAKLPARLNALSGIQAVYCMAVGGSAARQLIAGGTTPIRLDESMRIETLISEIQHKMTHDPAPWMNWVKRKQDKEACDFEEVLNESWEE</sequence>
<dbReference type="KEGG" id="mgm:Mmc1_1193"/>
<dbReference type="InterPro" id="IPR036105">
    <property type="entry name" value="DiNase_FeMo-co_biosyn_sf"/>
</dbReference>
<evidence type="ECO:0000313" key="4">
    <source>
        <dbReference type="EMBL" id="ABK43704.1"/>
    </source>
</evidence>
<dbReference type="EMBL" id="CP000471">
    <property type="protein sequence ID" value="ABK43704.1"/>
    <property type="molecule type" value="Genomic_DNA"/>
</dbReference>
<gene>
    <name evidence="4" type="ordered locus">Mmc1_1193</name>
</gene>
<evidence type="ECO:0000256" key="1">
    <source>
        <dbReference type="ARBA" id="ARBA00010285"/>
    </source>
</evidence>
<proteinExistence type="inferred from homology"/>
<dbReference type="AlphaFoldDB" id="A0L6W1"/>
<dbReference type="CDD" id="cd00853">
    <property type="entry name" value="NifX"/>
    <property type="match status" value="1"/>
</dbReference>
<reference evidence="5" key="1">
    <citation type="journal article" date="2009" name="Appl. Environ. Microbiol.">
        <title>Complete genome sequence of the chemolithoautotrophic marine magnetotactic coccus strain MC-1.</title>
        <authorList>
            <person name="Schubbe S."/>
            <person name="Williams T.J."/>
            <person name="Xie G."/>
            <person name="Kiss H.E."/>
            <person name="Brettin T.S."/>
            <person name="Martinez D."/>
            <person name="Ross C.A."/>
            <person name="Schuler D."/>
            <person name="Cox B.L."/>
            <person name="Nealson K.H."/>
            <person name="Bazylinski D.A."/>
        </authorList>
    </citation>
    <scope>NUCLEOTIDE SEQUENCE [LARGE SCALE GENOMIC DNA]</scope>
    <source>
        <strain evidence="5">ATCC BAA-1437 / JCM 17883 / MC-1</strain>
    </source>
</reference>
<dbReference type="InterPro" id="IPR003731">
    <property type="entry name" value="Di-Nase_FeMo-co_biosynth"/>
</dbReference>
<organism evidence="4 5">
    <name type="scientific">Magnetococcus marinus (strain ATCC BAA-1437 / JCM 17883 / MC-1)</name>
    <dbReference type="NCBI Taxonomy" id="156889"/>
    <lineage>
        <taxon>Bacteria</taxon>
        <taxon>Pseudomonadati</taxon>
        <taxon>Pseudomonadota</taxon>
        <taxon>Magnetococcia</taxon>
        <taxon>Magnetococcales</taxon>
        <taxon>Magnetococcaceae</taxon>
        <taxon>Magnetococcus</taxon>
    </lineage>
</organism>
<dbReference type="HOGENOM" id="CLU_104194_3_0_5"/>
<keyword evidence="5" id="KW-1185">Reference proteome</keyword>
<dbReference type="Proteomes" id="UP000002586">
    <property type="component" value="Chromosome"/>
</dbReference>